<evidence type="ECO:0000313" key="6">
    <source>
        <dbReference type="EMBL" id="KHJ78372.1"/>
    </source>
</evidence>
<evidence type="ECO:0000256" key="3">
    <source>
        <dbReference type="ARBA" id="ARBA00022833"/>
    </source>
</evidence>
<gene>
    <name evidence="6" type="ORF">OESDEN_22007</name>
</gene>
<dbReference type="SMART" id="SM00154">
    <property type="entry name" value="ZnF_AN1"/>
    <property type="match status" value="1"/>
</dbReference>
<dbReference type="InterPro" id="IPR035896">
    <property type="entry name" value="AN1-like_Znf"/>
</dbReference>
<evidence type="ECO:0000256" key="2">
    <source>
        <dbReference type="ARBA" id="ARBA00022771"/>
    </source>
</evidence>
<feature type="domain" description="AN1-type" evidence="5">
    <location>
        <begin position="29"/>
        <end position="77"/>
    </location>
</feature>
<keyword evidence="2 4" id="KW-0863">Zinc-finger</keyword>
<dbReference type="Gene3D" id="4.10.1110.10">
    <property type="entry name" value="AN1-like Zinc finger"/>
    <property type="match status" value="1"/>
</dbReference>
<keyword evidence="1" id="KW-0479">Metal-binding</keyword>
<proteinExistence type="predicted"/>
<dbReference type="PROSITE" id="PS51039">
    <property type="entry name" value="ZF_AN1"/>
    <property type="match status" value="1"/>
</dbReference>
<dbReference type="AlphaFoldDB" id="A0A0B1S4E4"/>
<reference evidence="6 7" key="1">
    <citation type="submission" date="2014-03" db="EMBL/GenBank/DDBJ databases">
        <title>Draft genome of the hookworm Oesophagostomum dentatum.</title>
        <authorList>
            <person name="Mitreva M."/>
        </authorList>
    </citation>
    <scope>NUCLEOTIDE SEQUENCE [LARGE SCALE GENOMIC DNA]</scope>
    <source>
        <strain evidence="6 7">OD-Hann</strain>
    </source>
</reference>
<keyword evidence="7" id="KW-1185">Reference proteome</keyword>
<dbReference type="PANTHER" id="PTHR14677:SF20">
    <property type="entry name" value="ZINC FINGER AN1-TYPE CONTAINING 2A-RELATED"/>
    <property type="match status" value="1"/>
</dbReference>
<dbReference type="GO" id="GO:0008270">
    <property type="term" value="F:zinc ion binding"/>
    <property type="evidence" value="ECO:0007669"/>
    <property type="project" value="UniProtKB-KW"/>
</dbReference>
<sequence>FSSDHRFVHGCDNSKQYDPSTAVPSSSGPLRGFLCSFEGCSKAESIKIVCPYCERNYCLKHRHADEHSCDSVPEKVQKTRPNITISTIEPSAKPEKTAAKAAKTVYYDFQFLKTSETRETCFQPLNPADQKKMDRILIMKLKMNAKATADVPTEERMFLFIEGEDMNGRQAVVVSKKWTVGRCASAIKKLLSLDEAK</sequence>
<evidence type="ECO:0000259" key="5">
    <source>
        <dbReference type="PROSITE" id="PS51039"/>
    </source>
</evidence>
<dbReference type="SUPFAM" id="SSF118310">
    <property type="entry name" value="AN1-like Zinc finger"/>
    <property type="match status" value="1"/>
</dbReference>
<feature type="non-terminal residue" evidence="6">
    <location>
        <position position="1"/>
    </location>
</feature>
<keyword evidence="3" id="KW-0862">Zinc</keyword>
<protein>
    <submittedName>
        <fullName evidence="6">AN1-like Zinc finger</fullName>
    </submittedName>
</protein>
<evidence type="ECO:0000256" key="4">
    <source>
        <dbReference type="PROSITE-ProRule" id="PRU00449"/>
    </source>
</evidence>
<dbReference type="Proteomes" id="UP000053660">
    <property type="component" value="Unassembled WGS sequence"/>
</dbReference>
<dbReference type="EMBL" id="KN609839">
    <property type="protein sequence ID" value="KHJ78372.1"/>
    <property type="molecule type" value="Genomic_DNA"/>
</dbReference>
<dbReference type="InterPro" id="IPR000058">
    <property type="entry name" value="Znf_AN1"/>
</dbReference>
<dbReference type="Pfam" id="PF01428">
    <property type="entry name" value="zf-AN1"/>
    <property type="match status" value="1"/>
</dbReference>
<evidence type="ECO:0000256" key="1">
    <source>
        <dbReference type="ARBA" id="ARBA00022723"/>
    </source>
</evidence>
<feature type="non-terminal residue" evidence="6">
    <location>
        <position position="197"/>
    </location>
</feature>
<dbReference type="OrthoDB" id="407198at2759"/>
<dbReference type="GO" id="GO:0005737">
    <property type="term" value="C:cytoplasm"/>
    <property type="evidence" value="ECO:0007669"/>
    <property type="project" value="TreeGrafter"/>
</dbReference>
<evidence type="ECO:0000313" key="7">
    <source>
        <dbReference type="Proteomes" id="UP000053660"/>
    </source>
</evidence>
<organism evidence="6 7">
    <name type="scientific">Oesophagostomum dentatum</name>
    <name type="common">Nodular worm</name>
    <dbReference type="NCBI Taxonomy" id="61180"/>
    <lineage>
        <taxon>Eukaryota</taxon>
        <taxon>Metazoa</taxon>
        <taxon>Ecdysozoa</taxon>
        <taxon>Nematoda</taxon>
        <taxon>Chromadorea</taxon>
        <taxon>Rhabditida</taxon>
        <taxon>Rhabditina</taxon>
        <taxon>Rhabditomorpha</taxon>
        <taxon>Strongyloidea</taxon>
        <taxon>Strongylidae</taxon>
        <taxon>Oesophagostomum</taxon>
    </lineage>
</organism>
<dbReference type="PANTHER" id="PTHR14677">
    <property type="entry name" value="ARSENITE INDUCUBLE RNA ASSOCIATED PROTEIN AIP-1-RELATED"/>
    <property type="match status" value="1"/>
</dbReference>
<accession>A0A0B1S4E4</accession>
<name>A0A0B1S4E4_OESDE</name>